<dbReference type="RefSeq" id="WP_246608018.1">
    <property type="nucleotide sequence ID" value="NZ_BOQN01000118.1"/>
</dbReference>
<dbReference type="InterPro" id="IPR000524">
    <property type="entry name" value="Tscrpt_reg_HTH_GntR"/>
</dbReference>
<evidence type="ECO:0000259" key="5">
    <source>
        <dbReference type="PROSITE" id="PS50949"/>
    </source>
</evidence>
<keyword evidence="1" id="KW-0805">Transcription regulation</keyword>
<dbReference type="CDD" id="cd07377">
    <property type="entry name" value="WHTH_GntR"/>
    <property type="match status" value="1"/>
</dbReference>
<dbReference type="PANTHER" id="PTHR43537">
    <property type="entry name" value="TRANSCRIPTIONAL REGULATOR, GNTR FAMILY"/>
    <property type="match status" value="1"/>
</dbReference>
<organism evidence="6 7">
    <name type="scientific">Paractinoplanes toevensis</name>
    <dbReference type="NCBI Taxonomy" id="571911"/>
    <lineage>
        <taxon>Bacteria</taxon>
        <taxon>Bacillati</taxon>
        <taxon>Actinomycetota</taxon>
        <taxon>Actinomycetes</taxon>
        <taxon>Micromonosporales</taxon>
        <taxon>Micromonosporaceae</taxon>
        <taxon>Paractinoplanes</taxon>
    </lineage>
</organism>
<feature type="compositionally biased region" description="Low complexity" evidence="4">
    <location>
        <begin position="259"/>
        <end position="279"/>
    </location>
</feature>
<dbReference type="PANTHER" id="PTHR43537:SF24">
    <property type="entry name" value="GLUCONATE OPERON TRANSCRIPTIONAL REPRESSOR"/>
    <property type="match status" value="1"/>
</dbReference>
<sequence length="290" mass="30164">MSGPRRRSILISRLGGRPLGGVLDELRGIILDGEVPPGSAIPVDAVAAAFGVSRIPVREALMTLIGEGLVDHRPNGGYRVATMTAAEFTEIYLVREALETAALRAAVELAGEDDDRQALAALGALDAAISAYDGRLYHRESRRFHLALLRPCRMRRLLHMLDAAWNMTEPLQPMTHLDGERRALLHADHAGMLAAFRARDAEALTAVFAEHHHRLQTAIGALPHDTGLFEPAENQAGSGTPSGSGPGMGTPIGSGSGPIGSTRAGGRVSGVSGESSPGSSGIGAPGSSGG</sequence>
<dbReference type="SMART" id="SM00895">
    <property type="entry name" value="FCD"/>
    <property type="match status" value="1"/>
</dbReference>
<comment type="caution">
    <text evidence="6">The sequence shown here is derived from an EMBL/GenBank/DDBJ whole genome shotgun (WGS) entry which is preliminary data.</text>
</comment>
<dbReference type="GO" id="GO:0003700">
    <property type="term" value="F:DNA-binding transcription factor activity"/>
    <property type="evidence" value="ECO:0007669"/>
    <property type="project" value="InterPro"/>
</dbReference>
<protein>
    <submittedName>
        <fullName evidence="6">GntR family transcriptional regulator</fullName>
    </submittedName>
</protein>
<keyword evidence="7" id="KW-1185">Reference proteome</keyword>
<dbReference type="InterPro" id="IPR036388">
    <property type="entry name" value="WH-like_DNA-bd_sf"/>
</dbReference>
<keyword evidence="2" id="KW-0238">DNA-binding</keyword>
<dbReference type="InterPro" id="IPR008920">
    <property type="entry name" value="TF_FadR/GntR_C"/>
</dbReference>
<dbReference type="Gene3D" id="1.10.10.10">
    <property type="entry name" value="Winged helix-like DNA-binding domain superfamily/Winged helix DNA-binding domain"/>
    <property type="match status" value="1"/>
</dbReference>
<dbReference type="SUPFAM" id="SSF48008">
    <property type="entry name" value="GntR ligand-binding domain-like"/>
    <property type="match status" value="1"/>
</dbReference>
<dbReference type="PROSITE" id="PS50949">
    <property type="entry name" value="HTH_GNTR"/>
    <property type="match status" value="1"/>
</dbReference>
<evidence type="ECO:0000256" key="1">
    <source>
        <dbReference type="ARBA" id="ARBA00023015"/>
    </source>
</evidence>
<name>A0A919WA55_9ACTN</name>
<dbReference type="SUPFAM" id="SSF46785">
    <property type="entry name" value="Winged helix' DNA-binding domain"/>
    <property type="match status" value="1"/>
</dbReference>
<dbReference type="GO" id="GO:0003677">
    <property type="term" value="F:DNA binding"/>
    <property type="evidence" value="ECO:0007669"/>
    <property type="project" value="UniProtKB-KW"/>
</dbReference>
<evidence type="ECO:0000256" key="3">
    <source>
        <dbReference type="ARBA" id="ARBA00023163"/>
    </source>
</evidence>
<dbReference type="EMBL" id="BOQN01000118">
    <property type="protein sequence ID" value="GIM96441.1"/>
    <property type="molecule type" value="Genomic_DNA"/>
</dbReference>
<dbReference type="Gene3D" id="1.20.120.530">
    <property type="entry name" value="GntR ligand-binding domain-like"/>
    <property type="match status" value="1"/>
</dbReference>
<dbReference type="SMART" id="SM00345">
    <property type="entry name" value="HTH_GNTR"/>
    <property type="match status" value="1"/>
</dbReference>
<feature type="compositionally biased region" description="Gly residues" evidence="4">
    <location>
        <begin position="280"/>
        <end position="290"/>
    </location>
</feature>
<feature type="domain" description="HTH gntR-type" evidence="5">
    <location>
        <begin position="16"/>
        <end position="83"/>
    </location>
</feature>
<accession>A0A919WA55</accession>
<feature type="region of interest" description="Disordered" evidence="4">
    <location>
        <begin position="225"/>
        <end position="290"/>
    </location>
</feature>
<dbReference type="Pfam" id="PF07729">
    <property type="entry name" value="FCD"/>
    <property type="match status" value="1"/>
</dbReference>
<dbReference type="Pfam" id="PF00392">
    <property type="entry name" value="GntR"/>
    <property type="match status" value="1"/>
</dbReference>
<dbReference type="Proteomes" id="UP000677082">
    <property type="component" value="Unassembled WGS sequence"/>
</dbReference>
<evidence type="ECO:0000313" key="7">
    <source>
        <dbReference type="Proteomes" id="UP000677082"/>
    </source>
</evidence>
<gene>
    <name evidence="6" type="ORF">Ato02nite_082340</name>
</gene>
<evidence type="ECO:0000256" key="2">
    <source>
        <dbReference type="ARBA" id="ARBA00023125"/>
    </source>
</evidence>
<proteinExistence type="predicted"/>
<dbReference type="InterPro" id="IPR011711">
    <property type="entry name" value="GntR_C"/>
</dbReference>
<feature type="compositionally biased region" description="Gly residues" evidence="4">
    <location>
        <begin position="240"/>
        <end position="258"/>
    </location>
</feature>
<evidence type="ECO:0000313" key="6">
    <source>
        <dbReference type="EMBL" id="GIM96441.1"/>
    </source>
</evidence>
<dbReference type="InterPro" id="IPR036390">
    <property type="entry name" value="WH_DNA-bd_sf"/>
</dbReference>
<dbReference type="AlphaFoldDB" id="A0A919WA55"/>
<keyword evidence="3" id="KW-0804">Transcription</keyword>
<reference evidence="6 7" key="1">
    <citation type="submission" date="2021-03" db="EMBL/GenBank/DDBJ databases">
        <title>Whole genome shotgun sequence of Actinoplanes toevensis NBRC 105298.</title>
        <authorList>
            <person name="Komaki H."/>
            <person name="Tamura T."/>
        </authorList>
    </citation>
    <scope>NUCLEOTIDE SEQUENCE [LARGE SCALE GENOMIC DNA]</scope>
    <source>
        <strain evidence="6 7">NBRC 105298</strain>
    </source>
</reference>
<evidence type="ECO:0000256" key="4">
    <source>
        <dbReference type="SAM" id="MobiDB-lite"/>
    </source>
</evidence>